<dbReference type="GO" id="GO:0000981">
    <property type="term" value="F:DNA-binding transcription factor activity, RNA polymerase II-specific"/>
    <property type="evidence" value="ECO:0007669"/>
    <property type="project" value="InterPro"/>
</dbReference>
<dbReference type="AlphaFoldDB" id="A0AAE0W6B6"/>
<dbReference type="GO" id="GO:0005634">
    <property type="term" value="C:nucleus"/>
    <property type="evidence" value="ECO:0007669"/>
    <property type="project" value="UniProtKB-SubCell"/>
</dbReference>
<dbReference type="InterPro" id="IPR001356">
    <property type="entry name" value="HD"/>
</dbReference>
<evidence type="ECO:0000256" key="3">
    <source>
        <dbReference type="ARBA" id="ARBA00023125"/>
    </source>
</evidence>
<feature type="compositionally biased region" description="Pro residues" evidence="8">
    <location>
        <begin position="82"/>
        <end position="96"/>
    </location>
</feature>
<reference evidence="11" key="3">
    <citation type="submission" date="2023-05" db="EMBL/GenBank/DDBJ databases">
        <authorList>
            <person name="Smith C.H."/>
        </authorList>
    </citation>
    <scope>NUCLEOTIDE SEQUENCE</scope>
    <source>
        <strain evidence="11">CHS0354</strain>
        <tissue evidence="11">Mantle</tissue>
    </source>
</reference>
<evidence type="ECO:0000313" key="11">
    <source>
        <dbReference type="EMBL" id="KAK3603733.1"/>
    </source>
</evidence>
<dbReference type="InterPro" id="IPR003654">
    <property type="entry name" value="OAR_dom"/>
</dbReference>
<evidence type="ECO:0000256" key="1">
    <source>
        <dbReference type="ARBA" id="ARBA00004123"/>
    </source>
</evidence>
<sequence length="436" mass="50139">MDGGVKSKGPYDAATLIGHKQRETHRTTVLPVESESRLESVKDLNGKVECSIVCQQAVASTNNGRRTAQFGRLQFTETRSAPKPPKPNACKSPVPPIEPFSIPNYTTKFYNLQRKDCKGKSDTCMDDVSCALKTKKKRCKSETVDVYQAFGGREDKLSLLATDEYADTDNKKVNSEAIDVPERHQPTNDAIIHVYQEDEAVSLYAPDLDRERELEEYARRKQRRYRTTFTCYQLEELERAFQKTHYPDVFTREELAMRIDLTEARVQVWFQNRRAKWRKKEKVGPQMHPYNPYNFPCPMGLIPCGFPPAQQEFTDLLLKAYENQLFQKCAFSPLAPRFSRHSGLSPFFASHLPGSAAKDNLNPYYPQLFFNSRTCQYRSNRMTPPPAESLMKEEPLQCLPEKPTEMGSDRKTSSIASLRMKAKEHEIRIRVEKLQN</sequence>
<evidence type="ECO:0000256" key="4">
    <source>
        <dbReference type="ARBA" id="ARBA00023155"/>
    </source>
</evidence>
<dbReference type="PANTHER" id="PTHR24329">
    <property type="entry name" value="HOMEOBOX PROTEIN ARISTALESS"/>
    <property type="match status" value="1"/>
</dbReference>
<feature type="domain" description="Homeobox" evidence="9">
    <location>
        <begin position="220"/>
        <end position="280"/>
    </location>
</feature>
<evidence type="ECO:0000313" key="12">
    <source>
        <dbReference type="Proteomes" id="UP001195483"/>
    </source>
</evidence>
<name>A0AAE0W6B6_9BIVA</name>
<dbReference type="PANTHER" id="PTHR24329:SF543">
    <property type="entry name" value="FI01017P-RELATED"/>
    <property type="match status" value="1"/>
</dbReference>
<accession>A0AAE0W6B6</accession>
<comment type="caution">
    <text evidence="11">The sequence shown here is derived from an EMBL/GenBank/DDBJ whole genome shotgun (WGS) entry which is preliminary data.</text>
</comment>
<keyword evidence="12" id="KW-1185">Reference proteome</keyword>
<keyword evidence="5 6" id="KW-0539">Nucleus</keyword>
<dbReference type="InterPro" id="IPR009057">
    <property type="entry name" value="Homeodomain-like_sf"/>
</dbReference>
<dbReference type="PROSITE" id="PS50071">
    <property type="entry name" value="HOMEOBOX_2"/>
    <property type="match status" value="1"/>
</dbReference>
<evidence type="ECO:0000256" key="6">
    <source>
        <dbReference type="PROSITE-ProRule" id="PRU00108"/>
    </source>
</evidence>
<dbReference type="FunFam" id="1.10.10.60:FF:000102">
    <property type="entry name" value="Aristaless related homeobox"/>
    <property type="match status" value="1"/>
</dbReference>
<feature type="region of interest" description="Disordered" evidence="8">
    <location>
        <begin position="1"/>
        <end position="25"/>
    </location>
</feature>
<evidence type="ECO:0000256" key="2">
    <source>
        <dbReference type="ARBA" id="ARBA00022473"/>
    </source>
</evidence>
<dbReference type="SMART" id="SM00389">
    <property type="entry name" value="HOX"/>
    <property type="match status" value="1"/>
</dbReference>
<dbReference type="Pfam" id="PF03826">
    <property type="entry name" value="OAR"/>
    <property type="match status" value="1"/>
</dbReference>
<dbReference type="CDD" id="cd00086">
    <property type="entry name" value="homeodomain"/>
    <property type="match status" value="1"/>
</dbReference>
<proteinExistence type="predicted"/>
<evidence type="ECO:0000256" key="8">
    <source>
        <dbReference type="SAM" id="MobiDB-lite"/>
    </source>
</evidence>
<dbReference type="PROSITE" id="PS50803">
    <property type="entry name" value="OAR"/>
    <property type="match status" value="1"/>
</dbReference>
<reference evidence="11" key="1">
    <citation type="journal article" date="2021" name="Genome Biol. Evol.">
        <title>A High-Quality Reference Genome for a Parasitic Bivalve with Doubly Uniparental Inheritance (Bivalvia: Unionida).</title>
        <authorList>
            <person name="Smith C.H."/>
        </authorList>
    </citation>
    <scope>NUCLEOTIDE SEQUENCE</scope>
    <source>
        <strain evidence="11">CHS0354</strain>
    </source>
</reference>
<feature type="region of interest" description="Disordered" evidence="8">
    <location>
        <begin position="76"/>
        <end position="96"/>
    </location>
</feature>
<dbReference type="Proteomes" id="UP001195483">
    <property type="component" value="Unassembled WGS sequence"/>
</dbReference>
<dbReference type="SUPFAM" id="SSF46689">
    <property type="entry name" value="Homeodomain-like"/>
    <property type="match status" value="1"/>
</dbReference>
<feature type="domain" description="OAR" evidence="10">
    <location>
        <begin position="413"/>
        <end position="426"/>
    </location>
</feature>
<evidence type="ECO:0000256" key="7">
    <source>
        <dbReference type="RuleBase" id="RU000682"/>
    </source>
</evidence>
<dbReference type="InterPro" id="IPR017970">
    <property type="entry name" value="Homeobox_CS"/>
</dbReference>
<keyword evidence="2" id="KW-0217">Developmental protein</keyword>
<dbReference type="InterPro" id="IPR050649">
    <property type="entry name" value="Paired_Homeobox_TFs"/>
</dbReference>
<dbReference type="PROSITE" id="PS00027">
    <property type="entry name" value="HOMEOBOX_1"/>
    <property type="match status" value="1"/>
</dbReference>
<dbReference type="GO" id="GO:0000977">
    <property type="term" value="F:RNA polymerase II transcription regulatory region sequence-specific DNA binding"/>
    <property type="evidence" value="ECO:0007669"/>
    <property type="project" value="TreeGrafter"/>
</dbReference>
<dbReference type="EMBL" id="JAEAOA010001410">
    <property type="protein sequence ID" value="KAK3603733.1"/>
    <property type="molecule type" value="Genomic_DNA"/>
</dbReference>
<keyword evidence="3 6" id="KW-0238">DNA-binding</keyword>
<dbReference type="Pfam" id="PF00046">
    <property type="entry name" value="Homeodomain"/>
    <property type="match status" value="1"/>
</dbReference>
<keyword evidence="4 6" id="KW-0371">Homeobox</keyword>
<gene>
    <name evidence="11" type="ORF">CHS0354_023347</name>
</gene>
<evidence type="ECO:0000256" key="5">
    <source>
        <dbReference type="ARBA" id="ARBA00023242"/>
    </source>
</evidence>
<dbReference type="Gene3D" id="1.10.10.60">
    <property type="entry name" value="Homeodomain-like"/>
    <property type="match status" value="1"/>
</dbReference>
<reference evidence="11" key="2">
    <citation type="journal article" date="2021" name="Genome Biol. Evol.">
        <title>Developing a high-quality reference genome for a parasitic bivalve with doubly uniparental inheritance (Bivalvia: Unionida).</title>
        <authorList>
            <person name="Smith C.H."/>
        </authorList>
    </citation>
    <scope>NUCLEOTIDE SEQUENCE</scope>
    <source>
        <strain evidence="11">CHS0354</strain>
        <tissue evidence="11">Mantle</tissue>
    </source>
</reference>
<comment type="subcellular location">
    <subcellularLocation>
        <location evidence="1 6 7">Nucleus</location>
    </subcellularLocation>
</comment>
<protein>
    <submittedName>
        <fullName evidence="11">Uncharacterized protein</fullName>
    </submittedName>
</protein>
<feature type="DNA-binding region" description="Homeobox" evidence="6">
    <location>
        <begin position="222"/>
        <end position="281"/>
    </location>
</feature>
<organism evidence="11 12">
    <name type="scientific">Potamilus streckersoni</name>
    <dbReference type="NCBI Taxonomy" id="2493646"/>
    <lineage>
        <taxon>Eukaryota</taxon>
        <taxon>Metazoa</taxon>
        <taxon>Spiralia</taxon>
        <taxon>Lophotrochozoa</taxon>
        <taxon>Mollusca</taxon>
        <taxon>Bivalvia</taxon>
        <taxon>Autobranchia</taxon>
        <taxon>Heteroconchia</taxon>
        <taxon>Palaeoheterodonta</taxon>
        <taxon>Unionida</taxon>
        <taxon>Unionoidea</taxon>
        <taxon>Unionidae</taxon>
        <taxon>Ambleminae</taxon>
        <taxon>Lampsilini</taxon>
        <taxon>Potamilus</taxon>
    </lineage>
</organism>
<evidence type="ECO:0000259" key="10">
    <source>
        <dbReference type="PROSITE" id="PS50803"/>
    </source>
</evidence>
<evidence type="ECO:0000259" key="9">
    <source>
        <dbReference type="PROSITE" id="PS50071"/>
    </source>
</evidence>